<protein>
    <submittedName>
        <fullName evidence="2">Uncharacterized protein</fullName>
    </submittedName>
</protein>
<name>A0ABN7B5F2_9HEMI</name>
<dbReference type="Proteomes" id="UP001307889">
    <property type="component" value="Chromosome 8"/>
</dbReference>
<evidence type="ECO:0000256" key="1">
    <source>
        <dbReference type="SAM" id="MobiDB-lite"/>
    </source>
</evidence>
<feature type="region of interest" description="Disordered" evidence="1">
    <location>
        <begin position="1"/>
        <end position="71"/>
    </location>
</feature>
<feature type="compositionally biased region" description="Basic and acidic residues" evidence="1">
    <location>
        <begin position="60"/>
        <end position="71"/>
    </location>
</feature>
<sequence length="71" mass="8009">MNPFGMQCEPKSFEISPSTRKRPKRRELSTRGGAPSRRVWSCESGLALSPLNSRLPSGRHTPDEDERKAQI</sequence>
<reference evidence="2 3" key="1">
    <citation type="submission" date="2023-09" db="EMBL/GenBank/DDBJ databases">
        <title>Nesidiocoris tenuis whole genome shotgun sequence.</title>
        <authorList>
            <person name="Shibata T."/>
            <person name="Shimoda M."/>
            <person name="Kobayashi T."/>
            <person name="Uehara T."/>
        </authorList>
    </citation>
    <scope>NUCLEOTIDE SEQUENCE [LARGE SCALE GENOMIC DNA]</scope>
    <source>
        <strain evidence="2 3">Japan</strain>
    </source>
</reference>
<dbReference type="EMBL" id="AP028916">
    <property type="protein sequence ID" value="BES97987.1"/>
    <property type="molecule type" value="Genomic_DNA"/>
</dbReference>
<evidence type="ECO:0000313" key="2">
    <source>
        <dbReference type="EMBL" id="BES97987.1"/>
    </source>
</evidence>
<keyword evidence="3" id="KW-1185">Reference proteome</keyword>
<organism evidence="2 3">
    <name type="scientific">Nesidiocoris tenuis</name>
    <dbReference type="NCBI Taxonomy" id="355587"/>
    <lineage>
        <taxon>Eukaryota</taxon>
        <taxon>Metazoa</taxon>
        <taxon>Ecdysozoa</taxon>
        <taxon>Arthropoda</taxon>
        <taxon>Hexapoda</taxon>
        <taxon>Insecta</taxon>
        <taxon>Pterygota</taxon>
        <taxon>Neoptera</taxon>
        <taxon>Paraneoptera</taxon>
        <taxon>Hemiptera</taxon>
        <taxon>Heteroptera</taxon>
        <taxon>Panheteroptera</taxon>
        <taxon>Cimicomorpha</taxon>
        <taxon>Miridae</taxon>
        <taxon>Dicyphina</taxon>
        <taxon>Nesidiocoris</taxon>
    </lineage>
</organism>
<proteinExistence type="predicted"/>
<evidence type="ECO:0000313" key="3">
    <source>
        <dbReference type="Proteomes" id="UP001307889"/>
    </source>
</evidence>
<gene>
    <name evidence="2" type="ORF">NTJ_10802</name>
</gene>
<accession>A0ABN7B5F2</accession>